<keyword evidence="2" id="KW-1185">Reference proteome</keyword>
<evidence type="ECO:0000313" key="2">
    <source>
        <dbReference type="Proteomes" id="UP001166286"/>
    </source>
</evidence>
<dbReference type="EMBL" id="JAFEKC020000008">
    <property type="protein sequence ID" value="KAK0513334.1"/>
    <property type="molecule type" value="Genomic_DNA"/>
</dbReference>
<accession>A0AA39R469</accession>
<evidence type="ECO:0000313" key="1">
    <source>
        <dbReference type="EMBL" id="KAK0513334.1"/>
    </source>
</evidence>
<proteinExistence type="predicted"/>
<dbReference type="Proteomes" id="UP001166286">
    <property type="component" value="Unassembled WGS sequence"/>
</dbReference>
<name>A0AA39R469_9LECA</name>
<comment type="caution">
    <text evidence="1">The sequence shown here is derived from an EMBL/GenBank/DDBJ whole genome shotgun (WGS) entry which is preliminary data.</text>
</comment>
<reference evidence="1" key="1">
    <citation type="submission" date="2023-03" db="EMBL/GenBank/DDBJ databases">
        <title>Complete genome of Cladonia borealis.</title>
        <authorList>
            <person name="Park H."/>
        </authorList>
    </citation>
    <scope>NUCLEOTIDE SEQUENCE</scope>
    <source>
        <strain evidence="1">ANT050790</strain>
    </source>
</reference>
<dbReference type="AlphaFoldDB" id="A0AA39R469"/>
<organism evidence="1 2">
    <name type="scientific">Cladonia borealis</name>
    <dbReference type="NCBI Taxonomy" id="184061"/>
    <lineage>
        <taxon>Eukaryota</taxon>
        <taxon>Fungi</taxon>
        <taxon>Dikarya</taxon>
        <taxon>Ascomycota</taxon>
        <taxon>Pezizomycotina</taxon>
        <taxon>Lecanoromycetes</taxon>
        <taxon>OSLEUM clade</taxon>
        <taxon>Lecanoromycetidae</taxon>
        <taxon>Lecanorales</taxon>
        <taxon>Lecanorineae</taxon>
        <taxon>Cladoniaceae</taxon>
        <taxon>Cladonia</taxon>
    </lineage>
</organism>
<gene>
    <name evidence="1" type="ORF">JMJ35_004320</name>
</gene>
<protein>
    <submittedName>
        <fullName evidence="1">Uncharacterized protein</fullName>
    </submittedName>
</protein>
<sequence length="355" mass="39914">MEQLAVINLSCPSCGQDCKDLRRYALSHQLSVLESNIDRMCAKFDSKLNALLHSMYRTKAELDRSFGTFVKALRPGPLTGRTNQDLVTTRGNAMAEVQSDISGFRDHVVRPFENNIANLATFLGVAAGADETDMSFPYLLHFDALFYRSRLIVLEEGLRMQIALNNIRGNSQHTSIMAKTLQAMTVMEAKEHLATIGTAIEACEAKGLKRLETELRLVQIFFHIVLRDAGTRSSLDVSASLTKIQDLCQTFPKTAGLLSNTYAAVKAVVYGQQRCGRMYTEESVKVWWTWPKYITGKLKYCTFGHPYSGETWADCPECGEEVQKPQARNPESFLKEKDFVAAMRAMAKNTKQWRV</sequence>